<reference evidence="3" key="1">
    <citation type="journal article" date="2019" name="Gigascience">
        <title>De novo genome assembly of the endangered Acer yangbiense, a plant species with extremely small populations endemic to Yunnan Province, China.</title>
        <authorList>
            <person name="Yang J."/>
            <person name="Wariss H.M."/>
            <person name="Tao L."/>
            <person name="Zhang R."/>
            <person name="Yun Q."/>
            <person name="Hollingsworth P."/>
            <person name="Dao Z."/>
            <person name="Luo G."/>
            <person name="Guo H."/>
            <person name="Ma Y."/>
            <person name="Sun W."/>
        </authorList>
    </citation>
    <scope>NUCLEOTIDE SEQUENCE [LARGE SCALE GENOMIC DNA]</scope>
    <source>
        <strain evidence="3">cv. Malutang</strain>
    </source>
</reference>
<name>A0A5C7GRS2_9ROSI</name>
<sequence>MLFHAKDDSLHAEERLTLLEEEDAEDRLEALLIIEFHHETLHCLVSKFSSSRRCPSFGYNSLMIFCPYDFPSLYLRWGFSLFLKRVSRLGLPHTSWRSKCQYQQPPPLILAKGVEEAEWGDEQRREYVRKRMRRRRLGINVNPLIATVLPNLLLLSLLLWNPFHDNDT</sequence>
<proteinExistence type="predicted"/>
<feature type="transmembrane region" description="Helical" evidence="1">
    <location>
        <begin position="139"/>
        <end position="160"/>
    </location>
</feature>
<keyword evidence="1" id="KW-1133">Transmembrane helix</keyword>
<keyword evidence="3" id="KW-1185">Reference proteome</keyword>
<organism evidence="2 3">
    <name type="scientific">Acer yangbiense</name>
    <dbReference type="NCBI Taxonomy" id="1000413"/>
    <lineage>
        <taxon>Eukaryota</taxon>
        <taxon>Viridiplantae</taxon>
        <taxon>Streptophyta</taxon>
        <taxon>Embryophyta</taxon>
        <taxon>Tracheophyta</taxon>
        <taxon>Spermatophyta</taxon>
        <taxon>Magnoliopsida</taxon>
        <taxon>eudicotyledons</taxon>
        <taxon>Gunneridae</taxon>
        <taxon>Pentapetalae</taxon>
        <taxon>rosids</taxon>
        <taxon>malvids</taxon>
        <taxon>Sapindales</taxon>
        <taxon>Sapindaceae</taxon>
        <taxon>Hippocastanoideae</taxon>
        <taxon>Acereae</taxon>
        <taxon>Acer</taxon>
    </lineage>
</organism>
<evidence type="ECO:0000256" key="1">
    <source>
        <dbReference type="SAM" id="Phobius"/>
    </source>
</evidence>
<dbReference type="PANTHER" id="PTHR38364:SF1">
    <property type="entry name" value="OS04G0475300 PROTEIN"/>
    <property type="match status" value="1"/>
</dbReference>
<gene>
    <name evidence="2" type="ORF">EZV62_026755</name>
</gene>
<dbReference type="EMBL" id="VAHF01000013">
    <property type="protein sequence ID" value="TXG47461.1"/>
    <property type="molecule type" value="Genomic_DNA"/>
</dbReference>
<dbReference type="PANTHER" id="PTHR38364">
    <property type="entry name" value="OSJNBA0022H21.9 PROTEIN"/>
    <property type="match status" value="1"/>
</dbReference>
<protein>
    <recommendedName>
        <fullName evidence="4">Transmembrane protein</fullName>
    </recommendedName>
</protein>
<evidence type="ECO:0000313" key="2">
    <source>
        <dbReference type="EMBL" id="TXG47461.1"/>
    </source>
</evidence>
<evidence type="ECO:0008006" key="4">
    <source>
        <dbReference type="Google" id="ProtNLM"/>
    </source>
</evidence>
<dbReference type="AlphaFoldDB" id="A0A5C7GRS2"/>
<comment type="caution">
    <text evidence="2">The sequence shown here is derived from an EMBL/GenBank/DDBJ whole genome shotgun (WGS) entry which is preliminary data.</text>
</comment>
<keyword evidence="1" id="KW-0812">Transmembrane</keyword>
<evidence type="ECO:0000313" key="3">
    <source>
        <dbReference type="Proteomes" id="UP000323000"/>
    </source>
</evidence>
<keyword evidence="1" id="KW-0472">Membrane</keyword>
<dbReference type="Proteomes" id="UP000323000">
    <property type="component" value="Chromosome 13"/>
</dbReference>
<dbReference type="OrthoDB" id="679818at2759"/>
<accession>A0A5C7GRS2</accession>